<evidence type="ECO:0000313" key="6">
    <source>
        <dbReference type="Proteomes" id="UP000823736"/>
    </source>
</evidence>
<evidence type="ECO:0000259" key="4">
    <source>
        <dbReference type="PROSITE" id="PS50110"/>
    </source>
</evidence>
<dbReference type="Pfam" id="PF08663">
    <property type="entry name" value="HalX"/>
    <property type="match status" value="1"/>
</dbReference>
<dbReference type="SMART" id="SM00448">
    <property type="entry name" value="REC"/>
    <property type="match status" value="1"/>
</dbReference>
<dbReference type="InterPro" id="IPR001789">
    <property type="entry name" value="Sig_transdc_resp-reg_receiver"/>
</dbReference>
<feature type="compositionally biased region" description="Acidic residues" evidence="3">
    <location>
        <begin position="188"/>
        <end position="208"/>
    </location>
</feature>
<accession>A0A8T4H2E5</accession>
<dbReference type="Pfam" id="PF00072">
    <property type="entry name" value="Response_reg"/>
    <property type="match status" value="1"/>
</dbReference>
<dbReference type="InterPro" id="IPR011006">
    <property type="entry name" value="CheY-like_superfamily"/>
</dbReference>
<protein>
    <submittedName>
        <fullName evidence="5">DNA-binding response OmpR family regulator</fullName>
    </submittedName>
</protein>
<keyword evidence="5" id="KW-0238">DNA-binding</keyword>
<dbReference type="PANTHER" id="PTHR44591">
    <property type="entry name" value="STRESS RESPONSE REGULATOR PROTEIN 1"/>
    <property type="match status" value="1"/>
</dbReference>
<name>A0A8T4H2E5_9EURY</name>
<keyword evidence="1 2" id="KW-0597">Phosphoprotein</keyword>
<proteinExistence type="predicted"/>
<feature type="modified residue" description="4-aspartylphosphate" evidence="2">
    <location>
        <position position="54"/>
    </location>
</feature>
<evidence type="ECO:0000256" key="1">
    <source>
        <dbReference type="ARBA" id="ARBA00022553"/>
    </source>
</evidence>
<dbReference type="Proteomes" id="UP000823736">
    <property type="component" value="Unassembled WGS sequence"/>
</dbReference>
<dbReference type="EMBL" id="JAGGLC010000004">
    <property type="protein sequence ID" value="MBP1987428.1"/>
    <property type="molecule type" value="Genomic_DNA"/>
</dbReference>
<organism evidence="5 6">
    <name type="scientific">Halolamina salifodinae</name>
    <dbReference type="NCBI Taxonomy" id="1202767"/>
    <lineage>
        <taxon>Archaea</taxon>
        <taxon>Methanobacteriati</taxon>
        <taxon>Methanobacteriota</taxon>
        <taxon>Stenosarchaea group</taxon>
        <taxon>Halobacteria</taxon>
        <taxon>Halobacteriales</taxon>
        <taxon>Haloferacaceae</taxon>
    </lineage>
</organism>
<dbReference type="OrthoDB" id="86314at2157"/>
<dbReference type="InterPro" id="IPR050595">
    <property type="entry name" value="Bact_response_regulator"/>
</dbReference>
<sequence>MSEDLPLVLVVEDESDLADLYAAWLGNSYRVRTAYGGREALEKLDADIDVVLLDRRMPGLSGDEVLDAIQQRGIDCQVAMVTAVEPDFDVLEMGFDDYLVKPVAREELLDTVGDLERRSSYDAGVQELFSLASKKALLEAEKTDAELAENEEYQQLEARLAELREELDTTIESMDSQGEFDSLFREFEDADAADESDPFGGSSEDEDPFGGVQE</sequence>
<comment type="caution">
    <text evidence="5">The sequence shown here is derived from an EMBL/GenBank/DDBJ whole genome shotgun (WGS) entry which is preliminary data.</text>
</comment>
<dbReference type="RefSeq" id="WP_209491702.1">
    <property type="nucleotide sequence ID" value="NZ_JAGGLC010000004.1"/>
</dbReference>
<dbReference type="PANTHER" id="PTHR44591:SF3">
    <property type="entry name" value="RESPONSE REGULATORY DOMAIN-CONTAINING PROTEIN"/>
    <property type="match status" value="1"/>
</dbReference>
<keyword evidence="6" id="KW-1185">Reference proteome</keyword>
<evidence type="ECO:0000256" key="2">
    <source>
        <dbReference type="PROSITE-ProRule" id="PRU00169"/>
    </source>
</evidence>
<feature type="region of interest" description="Disordered" evidence="3">
    <location>
        <begin position="167"/>
        <end position="214"/>
    </location>
</feature>
<feature type="domain" description="Response regulatory" evidence="4">
    <location>
        <begin position="7"/>
        <end position="116"/>
    </location>
</feature>
<evidence type="ECO:0000313" key="5">
    <source>
        <dbReference type="EMBL" id="MBP1987428.1"/>
    </source>
</evidence>
<gene>
    <name evidence="5" type="ORF">J2753_001929</name>
</gene>
<dbReference type="GO" id="GO:0003677">
    <property type="term" value="F:DNA binding"/>
    <property type="evidence" value="ECO:0007669"/>
    <property type="project" value="UniProtKB-KW"/>
</dbReference>
<dbReference type="Gene3D" id="3.40.50.2300">
    <property type="match status" value="1"/>
</dbReference>
<dbReference type="SUPFAM" id="SSF52172">
    <property type="entry name" value="CheY-like"/>
    <property type="match status" value="1"/>
</dbReference>
<dbReference type="PROSITE" id="PS50110">
    <property type="entry name" value="RESPONSE_REGULATORY"/>
    <property type="match status" value="1"/>
</dbReference>
<dbReference type="GO" id="GO:0000160">
    <property type="term" value="P:phosphorelay signal transduction system"/>
    <property type="evidence" value="ECO:0007669"/>
    <property type="project" value="InterPro"/>
</dbReference>
<reference evidence="5" key="1">
    <citation type="submission" date="2021-03" db="EMBL/GenBank/DDBJ databases">
        <title>Genomic Encyclopedia of Type Strains, Phase IV (KMG-IV): sequencing the most valuable type-strain genomes for metagenomic binning, comparative biology and taxonomic classification.</title>
        <authorList>
            <person name="Goeker M."/>
        </authorList>
    </citation>
    <scope>NUCLEOTIDE SEQUENCE</scope>
    <source>
        <strain evidence="5">DSM 26232</strain>
    </source>
</reference>
<evidence type="ECO:0000256" key="3">
    <source>
        <dbReference type="SAM" id="MobiDB-lite"/>
    </source>
</evidence>
<dbReference type="AlphaFoldDB" id="A0A8T4H2E5"/>
<dbReference type="InterPro" id="IPR013971">
    <property type="entry name" value="HalX_domain"/>
</dbReference>